<organism evidence="2 3">
    <name type="scientific">Qingrenia yutianensis</name>
    <dbReference type="NCBI Taxonomy" id="2763676"/>
    <lineage>
        <taxon>Bacteria</taxon>
        <taxon>Bacillati</taxon>
        <taxon>Bacillota</taxon>
        <taxon>Clostridia</taxon>
        <taxon>Eubacteriales</taxon>
        <taxon>Oscillospiraceae</taxon>
        <taxon>Qingrenia</taxon>
    </lineage>
</organism>
<dbReference type="EMBL" id="JACRTE010000003">
    <property type="protein sequence ID" value="MBC8596004.1"/>
    <property type="molecule type" value="Genomic_DNA"/>
</dbReference>
<feature type="transmembrane region" description="Helical" evidence="1">
    <location>
        <begin position="60"/>
        <end position="78"/>
    </location>
</feature>
<evidence type="ECO:0000256" key="1">
    <source>
        <dbReference type="SAM" id="Phobius"/>
    </source>
</evidence>
<feature type="transmembrane region" description="Helical" evidence="1">
    <location>
        <begin position="29"/>
        <end position="48"/>
    </location>
</feature>
<dbReference type="Proteomes" id="UP000647416">
    <property type="component" value="Unassembled WGS sequence"/>
</dbReference>
<reference evidence="2" key="1">
    <citation type="submission" date="2020-08" db="EMBL/GenBank/DDBJ databases">
        <title>Genome public.</title>
        <authorList>
            <person name="Liu C."/>
            <person name="Sun Q."/>
        </authorList>
    </citation>
    <scope>NUCLEOTIDE SEQUENCE</scope>
    <source>
        <strain evidence="2">NSJ-50</strain>
    </source>
</reference>
<protein>
    <submittedName>
        <fullName evidence="2">Uncharacterized protein</fullName>
    </submittedName>
</protein>
<comment type="caution">
    <text evidence="2">The sequence shown here is derived from an EMBL/GenBank/DDBJ whole genome shotgun (WGS) entry which is preliminary data.</text>
</comment>
<evidence type="ECO:0000313" key="3">
    <source>
        <dbReference type="Proteomes" id="UP000647416"/>
    </source>
</evidence>
<keyword evidence="3" id="KW-1185">Reference proteome</keyword>
<proteinExistence type="predicted"/>
<keyword evidence="1" id="KW-1133">Transmembrane helix</keyword>
<dbReference type="RefSeq" id="WP_262431574.1">
    <property type="nucleotide sequence ID" value="NZ_JACRTE010000003.1"/>
</dbReference>
<name>A0A926FCX0_9FIRM</name>
<gene>
    <name evidence="2" type="ORF">H8706_03860</name>
</gene>
<keyword evidence="1" id="KW-0812">Transmembrane</keyword>
<evidence type="ECO:0000313" key="2">
    <source>
        <dbReference type="EMBL" id="MBC8596004.1"/>
    </source>
</evidence>
<keyword evidence="1" id="KW-0472">Membrane</keyword>
<accession>A0A926FCX0</accession>
<dbReference type="AlphaFoldDB" id="A0A926FCX0"/>
<sequence length="191" mass="20740">MKTNTKLFSGGGTYISKVAIARLTLKKHIQMIIGGFFTAVFLFGIISGVTGYNEELRDNLITNIVMLVPSALLLLNGIKNGTMAARAYRYNSIFMCDIDGTVTIDELAKQSGKPPFRVLSELDKLFDKGVFCDCTLQKQGLPCVILSGRENSKTSFVNVVCEKCNGTTRIRAGSSGKCEYCGNAISSRNIG</sequence>